<feature type="non-terminal residue" evidence="3">
    <location>
        <position position="1"/>
    </location>
</feature>
<name>X1PKU4_9ZZZZ</name>
<sequence length="209" mass="22527">DSEDYVYVRIYLTHEEAEPGDDIDSDVDNHEIVKSSVFVDDDGEFEEARFTIPAVLADGEDDVEVGGGTYYVCITYTGDDRIVAVAELTIIGGEIEIAPDEGTVNSEAEITGTNFSEDEELTVEFDDEEIDIDSGDEQVDEDGEFELTIIIPESIAGEHTITLSGDEGSEAEATFTVLPEAFLSPPEAPPDDLVTISGTGFGGKKDVDI</sequence>
<dbReference type="InterPro" id="IPR002909">
    <property type="entry name" value="IPT_dom"/>
</dbReference>
<reference evidence="3" key="1">
    <citation type="journal article" date="2014" name="Front. Microbiol.">
        <title>High frequency of phylogenetically diverse reductive dehalogenase-homologous genes in deep subseafloor sedimentary metagenomes.</title>
        <authorList>
            <person name="Kawai M."/>
            <person name="Futagami T."/>
            <person name="Toyoda A."/>
            <person name="Takaki Y."/>
            <person name="Nishi S."/>
            <person name="Hori S."/>
            <person name="Arai W."/>
            <person name="Tsubouchi T."/>
            <person name="Morono Y."/>
            <person name="Uchiyama I."/>
            <person name="Ito T."/>
            <person name="Fujiyama A."/>
            <person name="Inagaki F."/>
            <person name="Takami H."/>
        </authorList>
    </citation>
    <scope>NUCLEOTIDE SEQUENCE</scope>
    <source>
        <strain evidence="3">Expedition CK06-06</strain>
    </source>
</reference>
<evidence type="ECO:0000313" key="3">
    <source>
        <dbReference type="EMBL" id="GAI56897.1"/>
    </source>
</evidence>
<evidence type="ECO:0000256" key="1">
    <source>
        <dbReference type="SAM" id="MobiDB-lite"/>
    </source>
</evidence>
<protein>
    <recommendedName>
        <fullName evidence="2">IPT/TIG domain-containing protein</fullName>
    </recommendedName>
</protein>
<dbReference type="Gene3D" id="2.60.40.10">
    <property type="entry name" value="Immunoglobulins"/>
    <property type="match status" value="1"/>
</dbReference>
<comment type="caution">
    <text evidence="3">The sequence shown here is derived from an EMBL/GenBank/DDBJ whole genome shotgun (WGS) entry which is preliminary data.</text>
</comment>
<dbReference type="EMBL" id="BARV01038060">
    <property type="protein sequence ID" value="GAI56897.1"/>
    <property type="molecule type" value="Genomic_DNA"/>
</dbReference>
<accession>X1PKU4</accession>
<organism evidence="3">
    <name type="scientific">marine sediment metagenome</name>
    <dbReference type="NCBI Taxonomy" id="412755"/>
    <lineage>
        <taxon>unclassified sequences</taxon>
        <taxon>metagenomes</taxon>
        <taxon>ecological metagenomes</taxon>
    </lineage>
</organism>
<feature type="domain" description="IPT/TIG" evidence="2">
    <location>
        <begin position="97"/>
        <end position="176"/>
    </location>
</feature>
<gene>
    <name evidence="3" type="ORF">S06H3_58737</name>
</gene>
<dbReference type="AlphaFoldDB" id="X1PKU4"/>
<proteinExistence type="predicted"/>
<dbReference type="InterPro" id="IPR013783">
    <property type="entry name" value="Ig-like_fold"/>
</dbReference>
<feature type="region of interest" description="Disordered" evidence="1">
    <location>
        <begin position="184"/>
        <end position="209"/>
    </location>
</feature>
<evidence type="ECO:0000259" key="2">
    <source>
        <dbReference type="Pfam" id="PF01833"/>
    </source>
</evidence>
<feature type="non-terminal residue" evidence="3">
    <location>
        <position position="209"/>
    </location>
</feature>
<dbReference type="Pfam" id="PF01833">
    <property type="entry name" value="TIG"/>
    <property type="match status" value="1"/>
</dbReference>